<evidence type="ECO:0000313" key="6">
    <source>
        <dbReference type="Proteomes" id="UP000694865"/>
    </source>
</evidence>
<dbReference type="Proteomes" id="UP000694865">
    <property type="component" value="Unplaced"/>
</dbReference>
<dbReference type="PANTHER" id="PTHR24174:SF16">
    <property type="entry name" value="CASKIN-2"/>
    <property type="match status" value="1"/>
</dbReference>
<feature type="region of interest" description="Disordered" evidence="4">
    <location>
        <begin position="947"/>
        <end position="1009"/>
    </location>
</feature>
<keyword evidence="1" id="KW-0677">Repeat</keyword>
<evidence type="ECO:0000256" key="4">
    <source>
        <dbReference type="SAM" id="MobiDB-lite"/>
    </source>
</evidence>
<feature type="compositionally biased region" description="Low complexity" evidence="4">
    <location>
        <begin position="207"/>
        <end position="222"/>
    </location>
</feature>
<evidence type="ECO:0000259" key="5">
    <source>
        <dbReference type="PROSITE" id="PS50105"/>
    </source>
</evidence>
<protein>
    <submittedName>
        <fullName evidence="7">Caskin-1-like</fullName>
    </submittedName>
</protein>
<feature type="coiled-coil region" evidence="3">
    <location>
        <begin position="454"/>
        <end position="481"/>
    </location>
</feature>
<feature type="compositionally biased region" description="Pro residues" evidence="4">
    <location>
        <begin position="509"/>
        <end position="542"/>
    </location>
</feature>
<keyword evidence="2" id="KW-0040">ANK repeat</keyword>
<feature type="region of interest" description="Disordered" evidence="4">
    <location>
        <begin position="145"/>
        <end position="194"/>
    </location>
</feature>
<accession>A0ABM0GK95</accession>
<dbReference type="Pfam" id="PF00536">
    <property type="entry name" value="SAM_1"/>
    <property type="match status" value="2"/>
</dbReference>
<dbReference type="InterPro" id="IPR001660">
    <property type="entry name" value="SAM"/>
</dbReference>
<evidence type="ECO:0000256" key="2">
    <source>
        <dbReference type="ARBA" id="ARBA00023043"/>
    </source>
</evidence>
<dbReference type="CDD" id="cd09498">
    <property type="entry name" value="SAM_caskin1_2_repeat2"/>
    <property type="match status" value="1"/>
</dbReference>
<reference evidence="7" key="1">
    <citation type="submission" date="2025-08" db="UniProtKB">
        <authorList>
            <consortium name="RefSeq"/>
        </authorList>
    </citation>
    <scope>IDENTIFICATION</scope>
    <source>
        <tissue evidence="7">Testes</tissue>
    </source>
</reference>
<feature type="region of interest" description="Disordered" evidence="4">
    <location>
        <begin position="848"/>
        <end position="867"/>
    </location>
</feature>
<dbReference type="InterPro" id="IPR035498">
    <property type="entry name" value="Caskin1/2_SAM_2"/>
</dbReference>
<feature type="compositionally biased region" description="Polar residues" evidence="4">
    <location>
        <begin position="670"/>
        <end position="682"/>
    </location>
</feature>
<dbReference type="InterPro" id="IPR035497">
    <property type="entry name" value="Caskin1/2_SAM_1"/>
</dbReference>
<feature type="domain" description="SAM" evidence="5">
    <location>
        <begin position="7"/>
        <end position="70"/>
    </location>
</feature>
<dbReference type="PANTHER" id="PTHR24174">
    <property type="entry name" value="ANKYRIN REPEAT AND STERILE ALPHA MOTIF DOMAIN-CONTAINING PROTEIN 1"/>
    <property type="match status" value="1"/>
</dbReference>
<proteinExistence type="predicted"/>
<dbReference type="GeneID" id="100374406"/>
<sequence>MVLIKGKDSERIFDWLSRSKLHEYTNNFIRAGYDMGTISRMTPEDLTAIGITKPGHRKKIAQMIGHLSIPDGIPGFKPNDLNTWLNLLGLPQYMEHFLKNGYDSIDFITDVTWEELQEIGITSLGHQKKLILAINKQAQLQQQEKQSRQYTATRVMSADMDSKRPQSSLEDESQYSSLPPNTQIPENKGSPVPSYENVYINVKRKSTQSSQESLSSDVSSGLSGPGVAHGSQESLNKRSHRGSAEIGFMPSLASVRSSPQSPTIEGDDQPDSPFQNVSFTTFKQAPMSSGPQTGSPSPMKMRSPRNQSNDSLDKLATKPLNQSPRNSPRNSTVDQSGLDQTDCGFVKTKKPPTPPKRSKSTSKADYHEPMIMPMLKQYDAQEKKTFTATIGRSKSLKQFKQGSSAGPIVAKQPEVPDLKLQLQQQLQQKKYLEVQMQQTLQTQVVQQQREDHLQQQLQQQLIQQQQQIELLQDQLNIHQLQEQQQLPPPPPSLLAPEQPLYYSPEQDQLPPPPPLSPPPPPPPPLPPPHPMSEQPFPSPPMIDIPTESPLYETIRQQPQQQETQQVSPIKNDDSQGTIKRRAPAQFSMDESKRQSPPAVHGTVKHQPSPKQNIRVDKKQPSPKGHKTKKDSSDNNISIATAMVSENYDTIKRRPDPKPQQQPQPERETVINGQGSDGSTVRTTIKAPPQQPLGVLPQQQNNYPPVLRRQGSKDDSYNAHKKQQTSTEEKYATIKRRPQRNRSKSFNDKDFENQQGLYVRTQFNADGDSVDNNETIQSEDLLLGIKAQSASQSHKPGHPIKKIQAKSKGHGASLVSHQGARVTLQPHGSTRNVVTVPGTATVTVTSQPQMKTFGGGKVHKPGHGPPVKVKTVTAKPIPKSAVKSKPPQAPHVQQPLPPPPPSSMLTNQKVDVYSQEYERAEVILNHTDAATFSDSDSENVESMLSAFENENTDTIKKQPAKKSSADMNEIGNMQVVSSKSRRTPSSSEEGQSAKKIPPPAPKRRDSLSSESSLLDLESLDIVNDQQLTTVNGGAVGGSNAAAHGNGKEPGDDIFNEIDTMFNDLTEELAAMMK</sequence>
<dbReference type="RefSeq" id="XP_002731718.2">
    <property type="nucleotide sequence ID" value="XM_002731672.2"/>
</dbReference>
<name>A0ABM0GK95_SACKO</name>
<evidence type="ECO:0000256" key="3">
    <source>
        <dbReference type="SAM" id="Coils"/>
    </source>
</evidence>
<feature type="compositionally biased region" description="Polar residues" evidence="4">
    <location>
        <begin position="254"/>
        <end position="263"/>
    </location>
</feature>
<feature type="domain" description="SAM" evidence="5">
    <location>
        <begin position="76"/>
        <end position="140"/>
    </location>
</feature>
<evidence type="ECO:0000313" key="7">
    <source>
        <dbReference type="RefSeq" id="XP_002731718.2"/>
    </source>
</evidence>
<gene>
    <name evidence="7" type="primary">LOC100374406</name>
</gene>
<dbReference type="InterPro" id="IPR013761">
    <property type="entry name" value="SAM/pointed_sf"/>
</dbReference>
<feature type="compositionally biased region" description="Polar residues" evidence="4">
    <location>
        <begin position="174"/>
        <end position="185"/>
    </location>
</feature>
<feature type="compositionally biased region" description="Polar residues" evidence="4">
    <location>
        <begin position="319"/>
        <end position="339"/>
    </location>
</feature>
<keyword evidence="3" id="KW-0175">Coiled coil</keyword>
<feature type="region of interest" description="Disordered" evidence="4">
    <location>
        <begin position="877"/>
        <end position="911"/>
    </location>
</feature>
<feature type="region of interest" description="Disordered" evidence="4">
    <location>
        <begin position="787"/>
        <end position="809"/>
    </location>
</feature>
<dbReference type="SMART" id="SM00454">
    <property type="entry name" value="SAM"/>
    <property type="match status" value="2"/>
</dbReference>
<dbReference type="SUPFAM" id="SSF47769">
    <property type="entry name" value="SAM/Pointed domain"/>
    <property type="match status" value="2"/>
</dbReference>
<feature type="compositionally biased region" description="Polar residues" evidence="4">
    <location>
        <begin position="272"/>
        <end position="296"/>
    </location>
</feature>
<organism evidence="6 7">
    <name type="scientific">Saccoglossus kowalevskii</name>
    <name type="common">Acorn worm</name>
    <dbReference type="NCBI Taxonomy" id="10224"/>
    <lineage>
        <taxon>Eukaryota</taxon>
        <taxon>Metazoa</taxon>
        <taxon>Hemichordata</taxon>
        <taxon>Enteropneusta</taxon>
        <taxon>Harrimaniidae</taxon>
        <taxon>Saccoglossus</taxon>
    </lineage>
</organism>
<feature type="compositionally biased region" description="Basic residues" evidence="4">
    <location>
        <begin position="732"/>
        <end position="742"/>
    </location>
</feature>
<dbReference type="CDD" id="cd09497">
    <property type="entry name" value="SAM_caskin1_2_repeat1"/>
    <property type="match status" value="1"/>
</dbReference>
<feature type="region of interest" description="Disordered" evidence="4">
    <location>
        <begin position="206"/>
        <end position="367"/>
    </location>
</feature>
<feature type="compositionally biased region" description="Low complexity" evidence="4">
    <location>
        <begin position="556"/>
        <end position="565"/>
    </location>
</feature>
<dbReference type="Gene3D" id="1.10.150.50">
    <property type="entry name" value="Transcription Factor, Ets-1"/>
    <property type="match status" value="2"/>
</dbReference>
<evidence type="ECO:0000256" key="1">
    <source>
        <dbReference type="ARBA" id="ARBA00022737"/>
    </source>
</evidence>
<feature type="region of interest" description="Disordered" evidence="4">
    <location>
        <begin position="482"/>
        <end position="752"/>
    </location>
</feature>
<dbReference type="InterPro" id="IPR033635">
    <property type="entry name" value="ANKS1/Caskin"/>
</dbReference>
<keyword evidence="6" id="KW-1185">Reference proteome</keyword>
<dbReference type="PROSITE" id="PS50105">
    <property type="entry name" value="SAM_DOMAIN"/>
    <property type="match status" value="2"/>
</dbReference>
<feature type="compositionally biased region" description="Basic residues" evidence="4">
    <location>
        <begin position="794"/>
        <end position="808"/>
    </location>
</feature>